<name>A0A1Y5FBW5_9BACT</name>
<sequence>MEERKLSDLYPHQILLVEDNIKNQKVAKRTFEKLGYSCDIVENGLQALDLIDSKSVGHYSIVFMDIQMPVMDGIAASKDLLVTYGSSRPRVVAMTANVFKEDKKKCREAGMEYFLSKPVDIKQLEDVLVKFYSRQNVA</sequence>
<dbReference type="Proteomes" id="UP000196531">
    <property type="component" value="Unassembled WGS sequence"/>
</dbReference>
<evidence type="ECO:0000313" key="6">
    <source>
        <dbReference type="Proteomes" id="UP000196531"/>
    </source>
</evidence>
<evidence type="ECO:0000256" key="2">
    <source>
        <dbReference type="ARBA" id="ARBA00023012"/>
    </source>
</evidence>
<reference evidence="6" key="1">
    <citation type="journal article" date="2017" name="Proc. Natl. Acad. Sci. U.S.A.">
        <title>Simulation of Deepwater Horizon oil plume reveals substrate specialization within a complex community of hydrocarbon-degraders.</title>
        <authorList>
            <person name="Hu P."/>
            <person name="Dubinsky E.A."/>
            <person name="Probst A.J."/>
            <person name="Wang J."/>
            <person name="Sieber C.M.K."/>
            <person name="Tom L.M."/>
            <person name="Gardinali P."/>
            <person name="Banfield J.F."/>
            <person name="Atlas R.M."/>
            <person name="Andersen G.L."/>
        </authorList>
    </citation>
    <scope>NUCLEOTIDE SEQUENCE [LARGE SCALE GENOMIC DNA]</scope>
</reference>
<dbReference type="PANTHER" id="PTHR45339:SF1">
    <property type="entry name" value="HYBRID SIGNAL TRANSDUCTION HISTIDINE KINASE J"/>
    <property type="match status" value="1"/>
</dbReference>
<evidence type="ECO:0000313" key="5">
    <source>
        <dbReference type="EMBL" id="OUR99608.1"/>
    </source>
</evidence>
<protein>
    <recommendedName>
        <fullName evidence="4">Response regulatory domain-containing protein</fullName>
    </recommendedName>
</protein>
<evidence type="ECO:0000256" key="3">
    <source>
        <dbReference type="PROSITE-ProRule" id="PRU00169"/>
    </source>
</evidence>
<proteinExistence type="predicted"/>
<dbReference type="EMBL" id="MAAO01000002">
    <property type="protein sequence ID" value="OUR99608.1"/>
    <property type="molecule type" value="Genomic_DNA"/>
</dbReference>
<dbReference type="Pfam" id="PF00072">
    <property type="entry name" value="Response_reg"/>
    <property type="match status" value="1"/>
</dbReference>
<dbReference type="InterPro" id="IPR011006">
    <property type="entry name" value="CheY-like_superfamily"/>
</dbReference>
<dbReference type="PANTHER" id="PTHR45339">
    <property type="entry name" value="HYBRID SIGNAL TRANSDUCTION HISTIDINE KINASE J"/>
    <property type="match status" value="1"/>
</dbReference>
<feature type="modified residue" description="4-aspartylphosphate" evidence="3">
    <location>
        <position position="65"/>
    </location>
</feature>
<evidence type="ECO:0000256" key="1">
    <source>
        <dbReference type="ARBA" id="ARBA00022553"/>
    </source>
</evidence>
<dbReference type="InterPro" id="IPR001789">
    <property type="entry name" value="Sig_transdc_resp-reg_receiver"/>
</dbReference>
<dbReference type="SUPFAM" id="SSF52172">
    <property type="entry name" value="CheY-like"/>
    <property type="match status" value="1"/>
</dbReference>
<gene>
    <name evidence="5" type="ORF">A9Q84_00890</name>
</gene>
<dbReference type="AlphaFoldDB" id="A0A1Y5FBW5"/>
<keyword evidence="2" id="KW-0902">Two-component regulatory system</keyword>
<keyword evidence="1 3" id="KW-0597">Phosphoprotein</keyword>
<accession>A0A1Y5FBW5</accession>
<dbReference type="GO" id="GO:0000160">
    <property type="term" value="P:phosphorelay signal transduction system"/>
    <property type="evidence" value="ECO:0007669"/>
    <property type="project" value="UniProtKB-KW"/>
</dbReference>
<comment type="caution">
    <text evidence="5">The sequence shown here is derived from an EMBL/GenBank/DDBJ whole genome shotgun (WGS) entry which is preliminary data.</text>
</comment>
<feature type="domain" description="Response regulatory" evidence="4">
    <location>
        <begin position="13"/>
        <end position="132"/>
    </location>
</feature>
<dbReference type="Gene3D" id="3.40.50.2300">
    <property type="match status" value="1"/>
</dbReference>
<dbReference type="CDD" id="cd17546">
    <property type="entry name" value="REC_hyHK_CKI1_RcsC-like"/>
    <property type="match status" value="1"/>
</dbReference>
<evidence type="ECO:0000259" key="4">
    <source>
        <dbReference type="PROSITE" id="PS50110"/>
    </source>
</evidence>
<organism evidence="5 6">
    <name type="scientific">Halobacteriovorax marinus</name>
    <dbReference type="NCBI Taxonomy" id="97084"/>
    <lineage>
        <taxon>Bacteria</taxon>
        <taxon>Pseudomonadati</taxon>
        <taxon>Bdellovibrionota</taxon>
        <taxon>Bacteriovoracia</taxon>
        <taxon>Bacteriovoracales</taxon>
        <taxon>Halobacteriovoraceae</taxon>
        <taxon>Halobacteriovorax</taxon>
    </lineage>
</organism>
<dbReference type="PROSITE" id="PS50110">
    <property type="entry name" value="RESPONSE_REGULATORY"/>
    <property type="match status" value="1"/>
</dbReference>
<dbReference type="SMART" id="SM00448">
    <property type="entry name" value="REC"/>
    <property type="match status" value="1"/>
</dbReference>